<dbReference type="GO" id="GO:0005923">
    <property type="term" value="C:bicellular tight junction"/>
    <property type="evidence" value="ECO:0007669"/>
    <property type="project" value="UniProtKB-SubCell"/>
</dbReference>
<dbReference type="SUPFAM" id="SSF144292">
    <property type="entry name" value="occludin/ELL-like"/>
    <property type="match status" value="1"/>
</dbReference>
<dbReference type="InterPro" id="IPR031176">
    <property type="entry name" value="ELL/occludin"/>
</dbReference>
<dbReference type="InterPro" id="IPR008253">
    <property type="entry name" value="Marvel"/>
</dbReference>
<gene>
    <name evidence="16" type="ORF">UPYG_G00179010</name>
</gene>
<evidence type="ECO:0000256" key="7">
    <source>
        <dbReference type="ARBA" id="ARBA00022949"/>
    </source>
</evidence>
<feature type="transmembrane region" description="Helical" evidence="13">
    <location>
        <begin position="115"/>
        <end position="136"/>
    </location>
</feature>
<dbReference type="PANTHER" id="PTHR23288">
    <property type="entry name" value="OCCLUDIN AND RNA POLYMERASE II ELONGATION FACTOR ELL"/>
    <property type="match status" value="1"/>
</dbReference>
<dbReference type="AlphaFoldDB" id="A0ABD0X721"/>
<dbReference type="PROSITE" id="PS51225">
    <property type="entry name" value="MARVEL"/>
    <property type="match status" value="1"/>
</dbReference>
<keyword evidence="5" id="KW-1003">Cell membrane</keyword>
<evidence type="ECO:0000256" key="9">
    <source>
        <dbReference type="ARBA" id="ARBA00023054"/>
    </source>
</evidence>
<keyword evidence="6 11" id="KW-0812">Transmembrane</keyword>
<comment type="subcellular location">
    <subcellularLocation>
        <location evidence="1">Cell junction</location>
        <location evidence="1">Tight junction</location>
    </subcellularLocation>
    <subcellularLocation>
        <location evidence="2">Cell membrane</location>
        <topology evidence="2">Multi-pass membrane protein</topology>
    </subcellularLocation>
</comment>
<dbReference type="EMBL" id="JAGEUA010000005">
    <property type="protein sequence ID" value="KAL0978991.1"/>
    <property type="molecule type" value="Genomic_DNA"/>
</dbReference>
<feature type="transmembrane region" description="Helical" evidence="13">
    <location>
        <begin position="23"/>
        <end position="47"/>
    </location>
</feature>
<evidence type="ECO:0000313" key="16">
    <source>
        <dbReference type="EMBL" id="KAL0978991.1"/>
    </source>
</evidence>
<evidence type="ECO:0000256" key="1">
    <source>
        <dbReference type="ARBA" id="ARBA00004435"/>
    </source>
</evidence>
<evidence type="ECO:0000313" key="17">
    <source>
        <dbReference type="Proteomes" id="UP001557470"/>
    </source>
</evidence>
<dbReference type="GO" id="GO:0005886">
    <property type="term" value="C:plasma membrane"/>
    <property type="evidence" value="ECO:0007669"/>
    <property type="project" value="UniProtKB-SubCell"/>
</dbReference>
<dbReference type="Pfam" id="PF07303">
    <property type="entry name" value="Occludin_ELL"/>
    <property type="match status" value="1"/>
</dbReference>
<evidence type="ECO:0000256" key="13">
    <source>
        <dbReference type="SAM" id="Phobius"/>
    </source>
</evidence>
<evidence type="ECO:0000256" key="12">
    <source>
        <dbReference type="PROSITE-ProRule" id="PRU01324"/>
    </source>
</evidence>
<reference evidence="16 17" key="1">
    <citation type="submission" date="2024-06" db="EMBL/GenBank/DDBJ databases">
        <authorList>
            <person name="Pan Q."/>
            <person name="Wen M."/>
            <person name="Jouanno E."/>
            <person name="Zahm M."/>
            <person name="Klopp C."/>
            <person name="Cabau C."/>
            <person name="Louis A."/>
            <person name="Berthelot C."/>
            <person name="Parey E."/>
            <person name="Roest Crollius H."/>
            <person name="Montfort J."/>
            <person name="Robinson-Rechavi M."/>
            <person name="Bouchez O."/>
            <person name="Lampietro C."/>
            <person name="Lopez Roques C."/>
            <person name="Donnadieu C."/>
            <person name="Postlethwait J."/>
            <person name="Bobe J."/>
            <person name="Verreycken H."/>
            <person name="Guiguen Y."/>
        </authorList>
    </citation>
    <scope>NUCLEOTIDE SEQUENCE [LARGE SCALE GENOMIC DNA]</scope>
    <source>
        <strain evidence="16">Up_M1</strain>
        <tissue evidence="16">Testis</tissue>
    </source>
</reference>
<feature type="transmembrane region" description="Helical" evidence="13">
    <location>
        <begin position="167"/>
        <end position="190"/>
    </location>
</feature>
<keyword evidence="4" id="KW-0796">Tight junction</keyword>
<protein>
    <recommendedName>
        <fullName evidence="18">MARVEL domain-containing protein 2</fullName>
    </recommendedName>
</protein>
<dbReference type="Proteomes" id="UP001557470">
    <property type="component" value="Unassembled WGS sequence"/>
</dbReference>
<feature type="domain" description="MARVEL" evidence="14">
    <location>
        <begin position="19"/>
        <end position="191"/>
    </location>
</feature>
<evidence type="ECO:0000256" key="5">
    <source>
        <dbReference type="ARBA" id="ARBA00022475"/>
    </source>
</evidence>
<evidence type="ECO:0008006" key="18">
    <source>
        <dbReference type="Google" id="ProtNLM"/>
    </source>
</evidence>
<feature type="domain" description="OCEL" evidence="15">
    <location>
        <begin position="270"/>
        <end position="381"/>
    </location>
</feature>
<evidence type="ECO:0000256" key="6">
    <source>
        <dbReference type="ARBA" id="ARBA00022692"/>
    </source>
</evidence>
<name>A0ABD0X721_UMBPY</name>
<evidence type="ECO:0000256" key="2">
    <source>
        <dbReference type="ARBA" id="ARBA00004651"/>
    </source>
</evidence>
<evidence type="ECO:0000259" key="15">
    <source>
        <dbReference type="PROSITE" id="PS51980"/>
    </source>
</evidence>
<dbReference type="InterPro" id="IPR010844">
    <property type="entry name" value="Occludin_ELL"/>
</dbReference>
<evidence type="ECO:0000256" key="8">
    <source>
        <dbReference type="ARBA" id="ARBA00022989"/>
    </source>
</evidence>
<dbReference type="Gene3D" id="6.10.140.340">
    <property type="match status" value="1"/>
</dbReference>
<sequence length="387" mass="44390">MTYSEKVEDYHQRYAYMKSWAGLLRILACVELLLGAVVFACICAYIHKDSEWFNLFGYSQPQMFGGGGYNSYNGPMTPFVLVVVALAWIVTIIILVMGMTMYYRTILLDSSWWPLTEGVINLAMVFLYLAGGVVYVRDTTRGGMCYYPMFNNSVNGKFCRTEAGQNAAMIFLFVNMVIYFIGAGVCMKLWRHEAARMRKEALAQEMKTVGSSLPISGLAGSRMSEQTPLPTLHTIPEVLDGNHHLGMMMDPEILQGHIPSGHIPKPVVIADYVAKYPTIRTDEERDQYKAVFKDQYAEYKDLHAEVQVLSKKFEEMDELMRSLPPRPSSQMEKERIDNIMLEYQKKKADPTFLEKRERCEYLKNKLSHIKLKINEYNKIMDWKDGVS</sequence>
<comment type="caution">
    <text evidence="16">The sequence shown here is derived from an EMBL/GenBank/DDBJ whole genome shotgun (WGS) entry which is preliminary data.</text>
</comment>
<evidence type="ECO:0000256" key="3">
    <source>
        <dbReference type="ARBA" id="ARBA00009171"/>
    </source>
</evidence>
<keyword evidence="8 13" id="KW-1133">Transmembrane helix</keyword>
<proteinExistence type="inferred from homology"/>
<accession>A0ABD0X721</accession>
<dbReference type="Pfam" id="PF01284">
    <property type="entry name" value="MARVEL"/>
    <property type="match status" value="1"/>
</dbReference>
<evidence type="ECO:0000259" key="14">
    <source>
        <dbReference type="PROSITE" id="PS51225"/>
    </source>
</evidence>
<evidence type="ECO:0000256" key="11">
    <source>
        <dbReference type="PROSITE-ProRule" id="PRU00581"/>
    </source>
</evidence>
<evidence type="ECO:0000256" key="4">
    <source>
        <dbReference type="ARBA" id="ARBA00022427"/>
    </source>
</evidence>
<feature type="transmembrane region" description="Helical" evidence="13">
    <location>
        <begin position="79"/>
        <end position="103"/>
    </location>
</feature>
<keyword evidence="9" id="KW-0175">Coiled coil</keyword>
<dbReference type="PROSITE" id="PS51980">
    <property type="entry name" value="OCEL"/>
    <property type="match status" value="1"/>
</dbReference>
<keyword evidence="10 11" id="KW-0472">Membrane</keyword>
<evidence type="ECO:0000256" key="10">
    <source>
        <dbReference type="ARBA" id="ARBA00023136"/>
    </source>
</evidence>
<comment type="similarity">
    <text evidence="3 12">Belongs to the ELL/occludin family.</text>
</comment>
<keyword evidence="17" id="KW-1185">Reference proteome</keyword>
<dbReference type="PANTHER" id="PTHR23288:SF3">
    <property type="entry name" value="MARVEL DOMAIN-CONTAINING PROTEIN 2"/>
    <property type="match status" value="1"/>
</dbReference>
<organism evidence="16 17">
    <name type="scientific">Umbra pygmaea</name>
    <name type="common">Eastern mudminnow</name>
    <dbReference type="NCBI Taxonomy" id="75934"/>
    <lineage>
        <taxon>Eukaryota</taxon>
        <taxon>Metazoa</taxon>
        <taxon>Chordata</taxon>
        <taxon>Craniata</taxon>
        <taxon>Vertebrata</taxon>
        <taxon>Euteleostomi</taxon>
        <taxon>Actinopterygii</taxon>
        <taxon>Neopterygii</taxon>
        <taxon>Teleostei</taxon>
        <taxon>Protacanthopterygii</taxon>
        <taxon>Esociformes</taxon>
        <taxon>Umbridae</taxon>
        <taxon>Umbra</taxon>
    </lineage>
</organism>
<keyword evidence="7" id="KW-0965">Cell junction</keyword>